<dbReference type="AlphaFoldDB" id="A0A662ZHX0"/>
<evidence type="ECO:0000256" key="10">
    <source>
        <dbReference type="ARBA" id="ARBA00023136"/>
    </source>
</evidence>
<dbReference type="InterPro" id="IPR023380">
    <property type="entry name" value="DsbB-like_sf"/>
</dbReference>
<evidence type="ECO:0000256" key="7">
    <source>
        <dbReference type="ARBA" id="ARBA00022982"/>
    </source>
</evidence>
<dbReference type="SUPFAM" id="SSF158442">
    <property type="entry name" value="DsbB-like"/>
    <property type="match status" value="1"/>
</dbReference>
<dbReference type="GO" id="GO:0009055">
    <property type="term" value="F:electron transfer activity"/>
    <property type="evidence" value="ECO:0007669"/>
    <property type="project" value="UniProtKB-UniRule"/>
</dbReference>
<accession>A0A662ZHX0</accession>
<dbReference type="InterPro" id="IPR050183">
    <property type="entry name" value="DsbB"/>
</dbReference>
<keyword evidence="5" id="KW-0997">Cell inner membrane</keyword>
<dbReference type="Gene3D" id="1.20.1550.10">
    <property type="entry name" value="DsbB-like"/>
    <property type="match status" value="1"/>
</dbReference>
<feature type="topological domain" description="Cytoplasmic" evidence="14">
    <location>
        <begin position="178"/>
        <end position="190"/>
    </location>
</feature>
<keyword evidence="9 14" id="KW-0560">Oxidoreductase</keyword>
<evidence type="ECO:0000256" key="12">
    <source>
        <dbReference type="ARBA" id="ARBA00023186"/>
    </source>
</evidence>
<keyword evidence="8 14" id="KW-1133">Transmembrane helix</keyword>
<dbReference type="InterPro" id="IPR022920">
    <property type="entry name" value="Disulphide_bond_form_DsbB"/>
</dbReference>
<dbReference type="Proteomes" id="UP000243745">
    <property type="component" value="Unassembled WGS sequence"/>
</dbReference>
<dbReference type="GO" id="GO:0005886">
    <property type="term" value="C:plasma membrane"/>
    <property type="evidence" value="ECO:0007669"/>
    <property type="project" value="UniProtKB-SubCell"/>
</dbReference>
<keyword evidence="12 14" id="KW-0143">Chaperone</keyword>
<dbReference type="RefSeq" id="WP_051621831.1">
    <property type="nucleotide sequence ID" value="NZ_FOXF01000011.1"/>
</dbReference>
<feature type="topological domain" description="Cytoplasmic" evidence="14">
    <location>
        <begin position="1"/>
        <end position="19"/>
    </location>
</feature>
<evidence type="ECO:0000313" key="16">
    <source>
        <dbReference type="EMBL" id="SFP26830.1"/>
    </source>
</evidence>
<sequence>MKLIKDFFLKIWFPHTRVLWGLLFLGFIFYEACGLYFQYYLKLNPCIECVYERACFMFFGIAAIIGVTIPRFMPVRLLSSVIWLVSSVWGLVISIEHRGYEIDYQKSLLDPFASTTTCGFHANFPSYMKLDEWIPSVFAPTGVCGDAAWDFAGLTMVQWIIIIFVCNTAVAGLVTLLSFIPHRTYLRIRG</sequence>
<evidence type="ECO:0000256" key="1">
    <source>
        <dbReference type="ARBA" id="ARBA00004429"/>
    </source>
</evidence>
<keyword evidence="3 14" id="KW-0813">Transport</keyword>
<feature type="transmembrane region" description="Helical" evidence="15">
    <location>
        <begin position="20"/>
        <end position="39"/>
    </location>
</feature>
<evidence type="ECO:0000256" key="6">
    <source>
        <dbReference type="ARBA" id="ARBA00022692"/>
    </source>
</evidence>
<evidence type="ECO:0000256" key="2">
    <source>
        <dbReference type="ARBA" id="ARBA00008823"/>
    </source>
</evidence>
<dbReference type="PANTHER" id="PTHR36570">
    <property type="entry name" value="DISULFIDE BOND FORMATION PROTEIN B"/>
    <property type="match status" value="1"/>
</dbReference>
<evidence type="ECO:0000256" key="11">
    <source>
        <dbReference type="ARBA" id="ARBA00023157"/>
    </source>
</evidence>
<keyword evidence="11 14" id="KW-1015">Disulfide bond</keyword>
<evidence type="ECO:0000256" key="14">
    <source>
        <dbReference type="HAMAP-Rule" id="MF_00286"/>
    </source>
</evidence>
<proteinExistence type="inferred from homology"/>
<keyword evidence="17" id="KW-1185">Reference proteome</keyword>
<comment type="subcellular location">
    <subcellularLocation>
        <location evidence="1">Cell inner membrane</location>
        <topology evidence="1">Multi-pass membrane protein</topology>
    </subcellularLocation>
    <subcellularLocation>
        <location evidence="14">Cell membrane</location>
        <topology evidence="14">Multi-pass membrane protein</topology>
    </subcellularLocation>
</comment>
<keyword evidence="10 14" id="KW-0472">Membrane</keyword>
<evidence type="ECO:0000256" key="4">
    <source>
        <dbReference type="ARBA" id="ARBA00022475"/>
    </source>
</evidence>
<name>A0A662ZHX0_9GAMM</name>
<organism evidence="16 17">
    <name type="scientific">Ruminobacter amylophilus</name>
    <dbReference type="NCBI Taxonomy" id="867"/>
    <lineage>
        <taxon>Bacteria</taxon>
        <taxon>Pseudomonadati</taxon>
        <taxon>Pseudomonadota</taxon>
        <taxon>Gammaproteobacteria</taxon>
        <taxon>Aeromonadales</taxon>
        <taxon>Succinivibrionaceae</taxon>
        <taxon>Ruminobacter</taxon>
    </lineage>
</organism>
<keyword evidence="13 14" id="KW-0676">Redox-active center</keyword>
<feature type="topological domain" description="Periplasmic" evidence="14">
    <location>
        <begin position="37"/>
        <end position="54"/>
    </location>
</feature>
<evidence type="ECO:0000256" key="9">
    <source>
        <dbReference type="ARBA" id="ARBA00023002"/>
    </source>
</evidence>
<dbReference type="OrthoDB" id="3711263at2"/>
<dbReference type="PANTHER" id="PTHR36570:SF2">
    <property type="entry name" value="DISULFIDE BOND FORMATION PROTEIN B"/>
    <property type="match status" value="1"/>
</dbReference>
<evidence type="ECO:0000256" key="13">
    <source>
        <dbReference type="ARBA" id="ARBA00023284"/>
    </source>
</evidence>
<feature type="transmembrane region" description="Helical" evidence="15">
    <location>
        <begin position="159"/>
        <end position="180"/>
    </location>
</feature>
<dbReference type="HAMAP" id="MF_00286">
    <property type="entry name" value="DsbB"/>
    <property type="match status" value="1"/>
</dbReference>
<dbReference type="GO" id="GO:0006457">
    <property type="term" value="P:protein folding"/>
    <property type="evidence" value="ECO:0007669"/>
    <property type="project" value="InterPro"/>
</dbReference>
<feature type="transmembrane region" description="Helical" evidence="15">
    <location>
        <begin position="51"/>
        <end position="70"/>
    </location>
</feature>
<evidence type="ECO:0000256" key="8">
    <source>
        <dbReference type="ARBA" id="ARBA00022989"/>
    </source>
</evidence>
<keyword evidence="6 14" id="KW-0812">Transmembrane</keyword>
<comment type="similarity">
    <text evidence="2 14">Belongs to the DsbB family.</text>
</comment>
<protein>
    <recommendedName>
        <fullName evidence="14">Disulfide bond formation protein B</fullName>
    </recommendedName>
    <alternativeName>
        <fullName evidence="14">Disulfide oxidoreductase</fullName>
    </alternativeName>
</protein>
<feature type="disulfide bond" description="Redox-active" evidence="14">
    <location>
        <begin position="118"/>
        <end position="144"/>
    </location>
</feature>
<feature type="disulfide bond" description="Redox-active" evidence="14">
    <location>
        <begin position="46"/>
        <end position="49"/>
    </location>
</feature>
<evidence type="ECO:0000313" key="17">
    <source>
        <dbReference type="Proteomes" id="UP000243745"/>
    </source>
</evidence>
<dbReference type="Pfam" id="PF02600">
    <property type="entry name" value="DsbB"/>
    <property type="match status" value="1"/>
</dbReference>
<reference evidence="16 17" key="1">
    <citation type="submission" date="2016-10" db="EMBL/GenBank/DDBJ databases">
        <authorList>
            <person name="Varghese N."/>
            <person name="Submissions S."/>
        </authorList>
    </citation>
    <scope>NUCLEOTIDE SEQUENCE [LARGE SCALE GENOMIC DNA]</scope>
    <source>
        <strain evidence="16 17">DSM 1361</strain>
    </source>
</reference>
<keyword evidence="4 14" id="KW-1003">Cell membrane</keyword>
<comment type="caution">
    <text evidence="14">Lacks conserved residue(s) required for the propagation of feature annotation.</text>
</comment>
<evidence type="ECO:0000256" key="3">
    <source>
        <dbReference type="ARBA" id="ARBA00022448"/>
    </source>
</evidence>
<dbReference type="GO" id="GO:0015035">
    <property type="term" value="F:protein-disulfide reductase activity"/>
    <property type="evidence" value="ECO:0007669"/>
    <property type="project" value="UniProtKB-UniRule"/>
</dbReference>
<gene>
    <name evidence="14" type="primary">dsbB</name>
    <name evidence="16" type="ORF">SAMN02910344_00926</name>
</gene>
<keyword evidence="7 14" id="KW-0249">Electron transport</keyword>
<dbReference type="InterPro" id="IPR003752">
    <property type="entry name" value="DiS_bond_form_DsbB/BdbC"/>
</dbReference>
<evidence type="ECO:0000256" key="5">
    <source>
        <dbReference type="ARBA" id="ARBA00022519"/>
    </source>
</evidence>
<dbReference type="EMBL" id="FOXF01000011">
    <property type="protein sequence ID" value="SFP26830.1"/>
    <property type="molecule type" value="Genomic_DNA"/>
</dbReference>
<comment type="function">
    <text evidence="14">Required for disulfide bond formation in some periplasmic proteins. Acts by oxidizing the DsbA protein.</text>
</comment>
<evidence type="ECO:0000256" key="15">
    <source>
        <dbReference type="SAM" id="Phobius"/>
    </source>
</evidence>